<comment type="caution">
    <text evidence="1">The sequence shown here is derived from an EMBL/GenBank/DDBJ whole genome shotgun (WGS) entry which is preliminary data.</text>
</comment>
<accession>A0ACB7G3N5</accession>
<dbReference type="EMBL" id="CM004403">
    <property type="protein sequence ID" value="KAG8634887.1"/>
    <property type="molecule type" value="Genomic_DNA"/>
</dbReference>
<reference evidence="2" key="1">
    <citation type="journal article" date="2016" name="Nat. Biotechnol.">
        <title>Sequencing wild and cultivated cassava and related species reveals extensive interspecific hybridization and genetic diversity.</title>
        <authorList>
            <person name="Bredeson J.V."/>
            <person name="Lyons J.B."/>
            <person name="Prochnik S.E."/>
            <person name="Wu G.A."/>
            <person name="Ha C.M."/>
            <person name="Edsinger-Gonzales E."/>
            <person name="Grimwood J."/>
            <person name="Schmutz J."/>
            <person name="Rabbi I.Y."/>
            <person name="Egesi C."/>
            <person name="Nauluvula P."/>
            <person name="Lebot V."/>
            <person name="Ndunguru J."/>
            <person name="Mkamilo G."/>
            <person name="Bart R.S."/>
            <person name="Setter T.L."/>
            <person name="Gleadow R.M."/>
            <person name="Kulakow P."/>
            <person name="Ferguson M.E."/>
            <person name="Rounsley S."/>
            <person name="Rokhsar D.S."/>
        </authorList>
    </citation>
    <scope>NUCLEOTIDE SEQUENCE [LARGE SCALE GENOMIC DNA]</scope>
    <source>
        <strain evidence="2">cv. AM560-2</strain>
    </source>
</reference>
<sequence length="482" mass="52796">MLLLLSLAFLCTGKKKKKKRIENDYYAEQPPGNNGGNYYNASTPHRPANNWQNANQFNADKAGSLPPPPGTHPAWQTPSPSPSPPTPGPHGAATPPPHPSVLGFTHSSFNYDELAAATNGFSQANLLGQGGFGYVHKGVLPNGKEIAVKSLKAGSGQGDREFQAEVEIISRVHHRHLVSLVGYCIAGGQRLLAYEFLPNSTLEYHLYGHGRPTMDWSTRIKIAIGSAKGLAYLHEDCHPRIIHRDIKAANILLDYNFEAKVADFGLAKLSSDTNTHVSTRVMGTFGYLAPEYASSGKLTEKSDVFSFGVMLLELITGRRPVDINSDMDESLVDWARPLCTSAMDSGNFVELVDRRLEGNYDPAEMTRMVACAGASIRHSARKRPKMSQIVRALEGDGSLEHLNEGVKPGQSYVYSSSSSEYDRASYSEDMKKFRKVVMDTSHEYTSSEYGRTSEYGLNPSSSSSDETDKSTEPETRRHGTSS</sequence>
<keyword evidence="2" id="KW-1185">Reference proteome</keyword>
<evidence type="ECO:0000313" key="2">
    <source>
        <dbReference type="Proteomes" id="UP000091857"/>
    </source>
</evidence>
<protein>
    <submittedName>
        <fullName evidence="1">Uncharacterized protein</fullName>
    </submittedName>
</protein>
<gene>
    <name evidence="1" type="ORF">MANES_17G100300v8</name>
</gene>
<organism evidence="1 2">
    <name type="scientific">Manihot esculenta</name>
    <name type="common">Cassava</name>
    <name type="synonym">Jatropha manihot</name>
    <dbReference type="NCBI Taxonomy" id="3983"/>
    <lineage>
        <taxon>Eukaryota</taxon>
        <taxon>Viridiplantae</taxon>
        <taxon>Streptophyta</taxon>
        <taxon>Embryophyta</taxon>
        <taxon>Tracheophyta</taxon>
        <taxon>Spermatophyta</taxon>
        <taxon>Magnoliopsida</taxon>
        <taxon>eudicotyledons</taxon>
        <taxon>Gunneridae</taxon>
        <taxon>Pentapetalae</taxon>
        <taxon>rosids</taxon>
        <taxon>fabids</taxon>
        <taxon>Malpighiales</taxon>
        <taxon>Euphorbiaceae</taxon>
        <taxon>Crotonoideae</taxon>
        <taxon>Manihoteae</taxon>
        <taxon>Manihot</taxon>
    </lineage>
</organism>
<name>A0ACB7G3N5_MANES</name>
<evidence type="ECO:0000313" key="1">
    <source>
        <dbReference type="EMBL" id="KAG8634887.1"/>
    </source>
</evidence>
<proteinExistence type="predicted"/>
<dbReference type="Proteomes" id="UP000091857">
    <property type="component" value="Chromosome 17"/>
</dbReference>